<dbReference type="EMBL" id="QKYV01000001">
    <property type="protein sequence ID" value="PZW44173.1"/>
    <property type="molecule type" value="Genomic_DNA"/>
</dbReference>
<evidence type="ECO:0000259" key="1">
    <source>
        <dbReference type="Pfam" id="PF10988"/>
    </source>
</evidence>
<dbReference type="Gene3D" id="2.160.20.120">
    <property type="match status" value="1"/>
</dbReference>
<keyword evidence="3" id="KW-1185">Reference proteome</keyword>
<dbReference type="Pfam" id="PF10988">
    <property type="entry name" value="DUF2807"/>
    <property type="match status" value="1"/>
</dbReference>
<comment type="caution">
    <text evidence="2">The sequence shown here is derived from an EMBL/GenBank/DDBJ whole genome shotgun (WGS) entry which is preliminary data.</text>
</comment>
<name>A0A2W7IZP5_9FLAO</name>
<evidence type="ECO:0000313" key="3">
    <source>
        <dbReference type="Proteomes" id="UP000249542"/>
    </source>
</evidence>
<accession>A0A2W7IZP5</accession>
<feature type="domain" description="Putative auto-transporter adhesin head GIN" evidence="1">
    <location>
        <begin position="28"/>
        <end position="206"/>
    </location>
</feature>
<gene>
    <name evidence="2" type="ORF">LX95_00506</name>
</gene>
<evidence type="ECO:0000313" key="2">
    <source>
        <dbReference type="EMBL" id="PZW44173.1"/>
    </source>
</evidence>
<dbReference type="InterPro" id="IPR021255">
    <property type="entry name" value="DUF2807"/>
</dbReference>
<dbReference type="AlphaFoldDB" id="A0A2W7IZP5"/>
<protein>
    <submittedName>
        <fullName evidence="2">Putative autotransporter adhesin-like protein</fullName>
    </submittedName>
</protein>
<sequence length="223" mass="24405">MKNILVFVMVAISALSVKAQEEILIGKDFQEIKIFDKIEAVLIASSENKIIATGFDKDEIKAEVNEGVLHIKLSLSNIWSENDTQVKVYYKSIHTVDVNEGAFAELKEFNDNRLILRAQEGGRIYATANVKELEVKAVTGGVIETNGTVDSQLVEIRTGGQYEGQEMKSKNTEANIKAGGNAEVFVTDYCKAKVTAGGSVDVYGDPKKLDKKTSLGGKIKKRS</sequence>
<dbReference type="RefSeq" id="WP_111539838.1">
    <property type="nucleotide sequence ID" value="NZ_QKYV01000001.1"/>
</dbReference>
<dbReference type="Proteomes" id="UP000249542">
    <property type="component" value="Unassembled WGS sequence"/>
</dbReference>
<proteinExistence type="predicted"/>
<reference evidence="2 3" key="1">
    <citation type="submission" date="2018-06" db="EMBL/GenBank/DDBJ databases">
        <title>Genomic Encyclopedia of Archaeal and Bacterial Type Strains, Phase II (KMG-II): from individual species to whole genera.</title>
        <authorList>
            <person name="Goeker M."/>
        </authorList>
    </citation>
    <scope>NUCLEOTIDE SEQUENCE [LARGE SCALE GENOMIC DNA]</scope>
    <source>
        <strain evidence="2 3">DSM 15361</strain>
    </source>
</reference>
<organism evidence="2 3">
    <name type="scientific">Mesonia algae</name>
    <dbReference type="NCBI Taxonomy" id="213248"/>
    <lineage>
        <taxon>Bacteria</taxon>
        <taxon>Pseudomonadati</taxon>
        <taxon>Bacteroidota</taxon>
        <taxon>Flavobacteriia</taxon>
        <taxon>Flavobacteriales</taxon>
        <taxon>Flavobacteriaceae</taxon>
        <taxon>Mesonia</taxon>
    </lineage>
</organism>